<dbReference type="SUPFAM" id="SSF50677">
    <property type="entry name" value="ValRS/IleRS/LeuRS editing domain"/>
    <property type="match status" value="1"/>
</dbReference>
<comment type="caution">
    <text evidence="18">The sequence shown here is derived from an EMBL/GenBank/DDBJ whole genome shotgun (WGS) entry which is preliminary data.</text>
</comment>
<name>A0AAN6IX68_EXODE</name>
<evidence type="ECO:0000313" key="18">
    <source>
        <dbReference type="EMBL" id="KAJ8994604.1"/>
    </source>
</evidence>
<dbReference type="InterPro" id="IPR002303">
    <property type="entry name" value="Valyl-tRNA_ligase"/>
</dbReference>
<evidence type="ECO:0000259" key="16">
    <source>
        <dbReference type="Pfam" id="PF00133"/>
    </source>
</evidence>
<dbReference type="InterPro" id="IPR013155">
    <property type="entry name" value="M/V/L/I-tRNA-synth_anticd-bd"/>
</dbReference>
<dbReference type="SUPFAM" id="SSF52374">
    <property type="entry name" value="Nucleotidylyl transferase"/>
    <property type="match status" value="1"/>
</dbReference>
<dbReference type="Proteomes" id="UP001161757">
    <property type="component" value="Unassembled WGS sequence"/>
</dbReference>
<dbReference type="InterPro" id="IPR014729">
    <property type="entry name" value="Rossmann-like_a/b/a_fold"/>
</dbReference>
<dbReference type="FunFam" id="3.40.50.620:FF:000078">
    <property type="entry name" value="Valine--tRNA ligase, mitochondrial"/>
    <property type="match status" value="1"/>
</dbReference>
<evidence type="ECO:0000256" key="5">
    <source>
        <dbReference type="ARBA" id="ARBA00022490"/>
    </source>
</evidence>
<dbReference type="AlphaFoldDB" id="A0AAN6IX68"/>
<dbReference type="InterPro" id="IPR009080">
    <property type="entry name" value="tRNAsynth_Ia_anticodon-bd"/>
</dbReference>
<dbReference type="Gene3D" id="3.40.50.620">
    <property type="entry name" value="HUPs"/>
    <property type="match status" value="2"/>
</dbReference>
<evidence type="ECO:0000256" key="8">
    <source>
        <dbReference type="ARBA" id="ARBA00022840"/>
    </source>
</evidence>
<keyword evidence="6 14" id="KW-0436">Ligase</keyword>
<evidence type="ECO:0000256" key="13">
    <source>
        <dbReference type="ARBA" id="ARBA00047552"/>
    </source>
</evidence>
<evidence type="ECO:0000256" key="9">
    <source>
        <dbReference type="ARBA" id="ARBA00022917"/>
    </source>
</evidence>
<dbReference type="NCBIfam" id="TIGR00422">
    <property type="entry name" value="valS"/>
    <property type="match status" value="1"/>
</dbReference>
<dbReference type="Pfam" id="PF00133">
    <property type="entry name" value="tRNA-synt_1"/>
    <property type="match status" value="1"/>
</dbReference>
<dbReference type="GO" id="GO:0005524">
    <property type="term" value="F:ATP binding"/>
    <property type="evidence" value="ECO:0007669"/>
    <property type="project" value="UniProtKB-KW"/>
</dbReference>
<dbReference type="FunFam" id="1.10.730.10:FF:000009">
    <property type="entry name" value="Valine--tRNA ligase, mitochondrial"/>
    <property type="match status" value="1"/>
</dbReference>
<dbReference type="InterPro" id="IPR001412">
    <property type="entry name" value="aa-tRNA-synth_I_CS"/>
</dbReference>
<keyword evidence="5" id="KW-0963">Cytoplasm</keyword>
<keyword evidence="7 14" id="KW-0547">Nucleotide-binding</keyword>
<sequence length="1097" mass="123411">MALNAASHNITGDPTGSPSGPPPPVSSDITSTAQNAAQKDSMGQSVPGKDQKGNNEGQTVMGEAGKPKTAKEIEKERKKAEKLAKFQEKQSKKQAAPADAAPKAAKKEKVKKPTAVDAYEPLKIESGRYEWWESRGYFKPQFTEDGKIKPEGKFVIPIPPPNVTGSLHMGHALTNALQDTMIRHARMKGKTTAWIPGCDHAGIATQSVVEKLLYKTEGKTRHDIGREALLEKIWSWKDKYHANITSQLKRMGGSMDWSREAFTMDENLSRAVRKTFIDLFDEGIIYRANRLVNWCSALSTSLSNLEVDNKELKGRTKLKVPGYEKMIEFGVLTYFKYPISNGDDSYRHTDSLDRFKKHEFIEIATTRPETMLGDTAIAVHPDDKRYKHLVGKTAIHPFIPERKIVIIADEEVEMEFGTGAVKITPAHDPSDFIKGKKHNLEFINILNDDGTLNENAGPFAGQKRFDARYGVIKALKELDLYTKQEDNPMTIPICQRSKDVIEPVLKPQWWMRMADLAKAADDAVTDGRILIKPETESRRFHFWMQNIQDWCISRQLWWGHRAPAYFVQLEGEASDETDDHFWVCAENEDEARIKAEKKFPGKKFSLKWDEDVLDTWFSSGLWPWSTLGWPKDTHDMRTLYPTSMLETGWDILFFWVARMVMLGLKMTGDVPFTEVYCHSLVRDAEGRKMSKSLGNVVDPVDIIQGISLEDLHKTLYTGNLDPSEIDRAKAYQKTAFPKGIEECGADALRFTLVNYTTGGGDIAFDIREIEAKRRFCNKIYQATNFALGRLGEGFTPNATATDSQPKSLAEAWILHRFNLAAKQVNEAIEGREFSVAAGTLYQYWFGQLCDTFIENSKYLLTPEAPEDERKSAQQTLYTALEGGLLLLHPLMPFLTEHLWQKLPRRKGDTTESIMIARYPEFNEKLDAPEEAEKYEFIMAIAAGARSLLAQYGFKEPGDLIIQTYSESAFKTASDEKTSIKSLSGKYAGDVEVLPPSAGALPPAGCALQNINADAAVFLKIVGRVDLGEEMKKRAKGIEDAKAKAEKSKKVMSAAGWEKASPETKKKEEEKLQDAEAEVKRLEEAIKDLERLKLEDQN</sequence>
<dbReference type="CDD" id="cd07962">
    <property type="entry name" value="Anticodon_Ia_Val"/>
    <property type="match status" value="1"/>
</dbReference>
<dbReference type="GO" id="GO:0005829">
    <property type="term" value="C:cytosol"/>
    <property type="evidence" value="ECO:0007669"/>
    <property type="project" value="TreeGrafter"/>
</dbReference>
<evidence type="ECO:0000256" key="6">
    <source>
        <dbReference type="ARBA" id="ARBA00022598"/>
    </source>
</evidence>
<evidence type="ECO:0000256" key="1">
    <source>
        <dbReference type="ARBA" id="ARBA00004173"/>
    </source>
</evidence>
<gene>
    <name evidence="18" type="ORF">HRR80_001316</name>
</gene>
<dbReference type="PANTHER" id="PTHR11946:SF109">
    <property type="entry name" value="VALINE--TRNA LIGASE"/>
    <property type="match status" value="1"/>
</dbReference>
<dbReference type="NCBIfam" id="NF004349">
    <property type="entry name" value="PRK05729.1"/>
    <property type="match status" value="1"/>
</dbReference>
<dbReference type="PANTHER" id="PTHR11946">
    <property type="entry name" value="VALYL-TRNA SYNTHETASES"/>
    <property type="match status" value="1"/>
</dbReference>
<dbReference type="GO" id="GO:0004832">
    <property type="term" value="F:valine-tRNA ligase activity"/>
    <property type="evidence" value="ECO:0007669"/>
    <property type="project" value="UniProtKB-EC"/>
</dbReference>
<organism evidence="18 19">
    <name type="scientific">Exophiala dermatitidis</name>
    <name type="common">Black yeast-like fungus</name>
    <name type="synonym">Wangiella dermatitidis</name>
    <dbReference type="NCBI Taxonomy" id="5970"/>
    <lineage>
        <taxon>Eukaryota</taxon>
        <taxon>Fungi</taxon>
        <taxon>Dikarya</taxon>
        <taxon>Ascomycota</taxon>
        <taxon>Pezizomycotina</taxon>
        <taxon>Eurotiomycetes</taxon>
        <taxon>Chaetothyriomycetidae</taxon>
        <taxon>Chaetothyriales</taxon>
        <taxon>Herpotrichiellaceae</taxon>
        <taxon>Exophiala</taxon>
    </lineage>
</organism>
<dbReference type="GO" id="GO:0006438">
    <property type="term" value="P:valyl-tRNA aminoacylation"/>
    <property type="evidence" value="ECO:0007669"/>
    <property type="project" value="InterPro"/>
</dbReference>
<feature type="compositionally biased region" description="Polar residues" evidence="15">
    <location>
        <begin position="1"/>
        <end position="10"/>
    </location>
</feature>
<evidence type="ECO:0000256" key="14">
    <source>
        <dbReference type="RuleBase" id="RU363035"/>
    </source>
</evidence>
<dbReference type="CDD" id="cd00817">
    <property type="entry name" value="ValRS_core"/>
    <property type="match status" value="1"/>
</dbReference>
<dbReference type="FunFam" id="3.90.740.10:FF:000005">
    <property type="entry name" value="Valine--tRNA ligase, mitochondrial"/>
    <property type="match status" value="1"/>
</dbReference>
<feature type="domain" description="Methionyl/Valyl/Leucyl/Isoleucyl-tRNA synthetase anticodon-binding" evidence="17">
    <location>
        <begin position="811"/>
        <end position="954"/>
    </location>
</feature>
<evidence type="ECO:0000256" key="7">
    <source>
        <dbReference type="ARBA" id="ARBA00022741"/>
    </source>
</evidence>
<evidence type="ECO:0000256" key="10">
    <source>
        <dbReference type="ARBA" id="ARBA00023146"/>
    </source>
</evidence>
<feature type="compositionally biased region" description="Basic and acidic residues" evidence="15">
    <location>
        <begin position="1059"/>
        <end position="1074"/>
    </location>
</feature>
<dbReference type="GO" id="GO:0005739">
    <property type="term" value="C:mitochondrion"/>
    <property type="evidence" value="ECO:0007669"/>
    <property type="project" value="UniProtKB-SubCell"/>
</dbReference>
<dbReference type="InterPro" id="IPR009008">
    <property type="entry name" value="Val/Leu/Ile-tRNA-synth_edit"/>
</dbReference>
<keyword evidence="8 14" id="KW-0067">ATP-binding</keyword>
<dbReference type="PRINTS" id="PR00986">
    <property type="entry name" value="TRNASYNTHVAL"/>
</dbReference>
<dbReference type="Gene3D" id="1.10.730.10">
    <property type="entry name" value="Isoleucyl-tRNA Synthetase, Domain 1"/>
    <property type="match status" value="1"/>
</dbReference>
<keyword evidence="9 14" id="KW-0648">Protein biosynthesis</keyword>
<dbReference type="PROSITE" id="PS00178">
    <property type="entry name" value="AA_TRNA_LIGASE_I"/>
    <property type="match status" value="1"/>
</dbReference>
<evidence type="ECO:0000256" key="11">
    <source>
        <dbReference type="ARBA" id="ARBA00029936"/>
    </source>
</evidence>
<dbReference type="HAMAP" id="MF_02004">
    <property type="entry name" value="Val_tRNA_synth_type1"/>
    <property type="match status" value="1"/>
</dbReference>
<evidence type="ECO:0000256" key="15">
    <source>
        <dbReference type="SAM" id="MobiDB-lite"/>
    </source>
</evidence>
<comment type="catalytic activity">
    <reaction evidence="13">
        <text>tRNA(Val) + L-valine + ATP = L-valyl-tRNA(Val) + AMP + diphosphate</text>
        <dbReference type="Rhea" id="RHEA:10704"/>
        <dbReference type="Rhea" id="RHEA-COMP:9672"/>
        <dbReference type="Rhea" id="RHEA-COMP:9708"/>
        <dbReference type="ChEBI" id="CHEBI:30616"/>
        <dbReference type="ChEBI" id="CHEBI:33019"/>
        <dbReference type="ChEBI" id="CHEBI:57762"/>
        <dbReference type="ChEBI" id="CHEBI:78442"/>
        <dbReference type="ChEBI" id="CHEBI:78537"/>
        <dbReference type="ChEBI" id="CHEBI:456215"/>
        <dbReference type="EC" id="6.1.1.9"/>
    </reaction>
</comment>
<dbReference type="EC" id="6.1.1.9" evidence="4"/>
<dbReference type="GO" id="GO:0002161">
    <property type="term" value="F:aminoacyl-tRNA deacylase activity"/>
    <property type="evidence" value="ECO:0007669"/>
    <property type="project" value="InterPro"/>
</dbReference>
<dbReference type="Gene3D" id="3.90.740.10">
    <property type="entry name" value="Valyl/Leucyl/Isoleucyl-tRNA synthetase, editing domain"/>
    <property type="match status" value="1"/>
</dbReference>
<dbReference type="InterPro" id="IPR033705">
    <property type="entry name" value="Anticodon_Ia_Val"/>
</dbReference>
<dbReference type="Pfam" id="PF08264">
    <property type="entry name" value="Anticodon_1"/>
    <property type="match status" value="1"/>
</dbReference>
<accession>A0AAN6IX68</accession>
<feature type="domain" description="Aminoacyl-tRNA synthetase class Ia" evidence="16">
    <location>
        <begin position="128"/>
        <end position="765"/>
    </location>
</feature>
<comment type="similarity">
    <text evidence="3 14">Belongs to the class-I aminoacyl-tRNA synthetase family.</text>
</comment>
<dbReference type="InterPro" id="IPR002300">
    <property type="entry name" value="aa-tRNA-synth_Ia"/>
</dbReference>
<proteinExistence type="inferred from homology"/>
<keyword evidence="10 14" id="KW-0030">Aminoacyl-tRNA synthetase</keyword>
<feature type="compositionally biased region" description="Basic and acidic residues" evidence="15">
    <location>
        <begin position="65"/>
        <end position="91"/>
    </location>
</feature>
<evidence type="ECO:0000256" key="4">
    <source>
        <dbReference type="ARBA" id="ARBA00013169"/>
    </source>
</evidence>
<evidence type="ECO:0000256" key="2">
    <source>
        <dbReference type="ARBA" id="ARBA00004496"/>
    </source>
</evidence>
<reference evidence="18" key="1">
    <citation type="submission" date="2023-01" db="EMBL/GenBank/DDBJ databases">
        <title>Exophiala dermititidis isolated from Cystic Fibrosis Patient.</title>
        <authorList>
            <person name="Kurbessoian T."/>
            <person name="Crocker A."/>
            <person name="Murante D."/>
            <person name="Hogan D.A."/>
            <person name="Stajich J.E."/>
        </authorList>
    </citation>
    <scope>NUCLEOTIDE SEQUENCE</scope>
    <source>
        <strain evidence="18">Ex8</strain>
    </source>
</reference>
<evidence type="ECO:0000256" key="3">
    <source>
        <dbReference type="ARBA" id="ARBA00005594"/>
    </source>
</evidence>
<evidence type="ECO:0000256" key="12">
    <source>
        <dbReference type="ARBA" id="ARBA00040837"/>
    </source>
</evidence>
<feature type="compositionally biased region" description="Low complexity" evidence="15">
    <location>
        <begin position="93"/>
        <end position="103"/>
    </location>
</feature>
<evidence type="ECO:0000313" key="19">
    <source>
        <dbReference type="Proteomes" id="UP001161757"/>
    </source>
</evidence>
<comment type="subcellular location">
    <subcellularLocation>
        <location evidence="2">Cytoplasm</location>
    </subcellularLocation>
    <subcellularLocation>
        <location evidence="1">Mitochondrion</location>
    </subcellularLocation>
</comment>
<evidence type="ECO:0000259" key="17">
    <source>
        <dbReference type="Pfam" id="PF08264"/>
    </source>
</evidence>
<protein>
    <recommendedName>
        <fullName evidence="12">Valine--tRNA ligase, mitochondrial</fullName>
        <ecNumber evidence="4">6.1.1.9</ecNumber>
    </recommendedName>
    <alternativeName>
        <fullName evidence="11">Valyl-tRNA synthetase</fullName>
    </alternativeName>
</protein>
<feature type="region of interest" description="Disordered" evidence="15">
    <location>
        <begin position="1046"/>
        <end position="1074"/>
    </location>
</feature>
<feature type="compositionally biased region" description="Polar residues" evidence="15">
    <location>
        <begin position="29"/>
        <end position="44"/>
    </location>
</feature>
<dbReference type="FunFam" id="3.40.50.620:FF:000020">
    <property type="entry name" value="Valine--tRNA ligase, mitochondrial"/>
    <property type="match status" value="1"/>
</dbReference>
<dbReference type="SUPFAM" id="SSF47323">
    <property type="entry name" value="Anticodon-binding domain of a subclass of class I aminoacyl-tRNA synthetases"/>
    <property type="match status" value="1"/>
</dbReference>
<dbReference type="EMBL" id="JAJGCB010000002">
    <property type="protein sequence ID" value="KAJ8994604.1"/>
    <property type="molecule type" value="Genomic_DNA"/>
</dbReference>
<feature type="region of interest" description="Disordered" evidence="15">
    <location>
        <begin position="1"/>
        <end position="113"/>
    </location>
</feature>